<gene>
    <name evidence="2" type="ORF">JKK62_08795</name>
</gene>
<evidence type="ECO:0000313" key="2">
    <source>
        <dbReference type="EMBL" id="MBK6088743.1"/>
    </source>
</evidence>
<protein>
    <submittedName>
        <fullName evidence="2">Uncharacterized protein</fullName>
    </submittedName>
</protein>
<keyword evidence="3" id="KW-1185">Reference proteome</keyword>
<dbReference type="RefSeq" id="WP_201427589.1">
    <property type="nucleotide sequence ID" value="NZ_JAEQMG010000083.1"/>
</dbReference>
<keyword evidence="1" id="KW-0812">Transmembrane</keyword>
<dbReference type="Proteomes" id="UP000633365">
    <property type="component" value="Unassembled WGS sequence"/>
</dbReference>
<name>A0A935C4Z2_9FIRM</name>
<dbReference type="EMBL" id="JAEQMG010000083">
    <property type="protein sequence ID" value="MBK6088743.1"/>
    <property type="molecule type" value="Genomic_DNA"/>
</dbReference>
<keyword evidence="1" id="KW-0472">Membrane</keyword>
<organism evidence="2 3">
    <name type="scientific">Ruminococcus difficilis</name>
    <dbReference type="NCBI Taxonomy" id="2763069"/>
    <lineage>
        <taxon>Bacteria</taxon>
        <taxon>Bacillati</taxon>
        <taxon>Bacillota</taxon>
        <taxon>Clostridia</taxon>
        <taxon>Eubacteriales</taxon>
        <taxon>Oscillospiraceae</taxon>
        <taxon>Ruminococcus</taxon>
    </lineage>
</organism>
<evidence type="ECO:0000256" key="1">
    <source>
        <dbReference type="SAM" id="Phobius"/>
    </source>
</evidence>
<keyword evidence="1" id="KW-1133">Transmembrane helix</keyword>
<accession>A0A935C4Z2</accession>
<dbReference type="AlphaFoldDB" id="A0A935C4Z2"/>
<evidence type="ECO:0000313" key="3">
    <source>
        <dbReference type="Proteomes" id="UP000633365"/>
    </source>
</evidence>
<proteinExistence type="predicted"/>
<feature type="transmembrane region" description="Helical" evidence="1">
    <location>
        <begin position="22"/>
        <end position="40"/>
    </location>
</feature>
<comment type="caution">
    <text evidence="2">The sequence shown here is derived from an EMBL/GenBank/DDBJ whole genome shotgun (WGS) entry which is preliminary data.</text>
</comment>
<sequence length="70" mass="7209">MPKTMCTNGNCADKKSGVVKGILGGLAAGVAVSAVGVVMMNNSKKTLQKKAGKVADAMEDLFDSAKDMFQ</sequence>
<reference evidence="2" key="1">
    <citation type="submission" date="2021-01" db="EMBL/GenBank/DDBJ databases">
        <title>Genome public.</title>
        <authorList>
            <person name="Liu C."/>
            <person name="Sun Q."/>
        </authorList>
    </citation>
    <scope>NUCLEOTIDE SEQUENCE</scope>
    <source>
        <strain evidence="2">M6</strain>
    </source>
</reference>